<evidence type="ECO:0000259" key="8">
    <source>
        <dbReference type="PROSITE" id="PS50111"/>
    </source>
</evidence>
<evidence type="ECO:0000313" key="10">
    <source>
        <dbReference type="EMBL" id="MBD8034877.1"/>
    </source>
</evidence>
<feature type="domain" description="Methyl-accepting transducer" evidence="8">
    <location>
        <begin position="263"/>
        <end position="499"/>
    </location>
</feature>
<gene>
    <name evidence="10" type="ORF">H9632_17590</name>
</gene>
<dbReference type="Pfam" id="PF00015">
    <property type="entry name" value="MCPsignal"/>
    <property type="match status" value="1"/>
</dbReference>
<keyword evidence="7" id="KW-0812">Transmembrane</keyword>
<dbReference type="RefSeq" id="WP_191705362.1">
    <property type="nucleotide sequence ID" value="NZ_JACSPW010000025.1"/>
</dbReference>
<evidence type="ECO:0000256" key="4">
    <source>
        <dbReference type="ARBA" id="ARBA00023224"/>
    </source>
</evidence>
<dbReference type="CDD" id="cd06225">
    <property type="entry name" value="HAMP"/>
    <property type="match status" value="1"/>
</dbReference>
<dbReference type="PROSITE" id="PS50111">
    <property type="entry name" value="CHEMOTAXIS_TRANSDUC_2"/>
    <property type="match status" value="1"/>
</dbReference>
<proteinExistence type="inferred from homology"/>
<dbReference type="SMART" id="SM00283">
    <property type="entry name" value="MA"/>
    <property type="match status" value="1"/>
</dbReference>
<organism evidence="10 11">
    <name type="scientific">Solibacillus merdavium</name>
    <dbReference type="NCBI Taxonomy" id="2762218"/>
    <lineage>
        <taxon>Bacteria</taxon>
        <taxon>Bacillati</taxon>
        <taxon>Bacillota</taxon>
        <taxon>Bacilli</taxon>
        <taxon>Bacillales</taxon>
        <taxon>Caryophanaceae</taxon>
        <taxon>Solibacillus</taxon>
    </lineage>
</organism>
<dbReference type="Gene3D" id="1.10.287.950">
    <property type="entry name" value="Methyl-accepting chemotaxis protein"/>
    <property type="match status" value="1"/>
</dbReference>
<dbReference type="Proteomes" id="UP000600565">
    <property type="component" value="Unassembled WGS sequence"/>
</dbReference>
<name>A0ABR8XSJ0_9BACL</name>
<feature type="domain" description="HAMP" evidence="9">
    <location>
        <begin position="191"/>
        <end position="244"/>
    </location>
</feature>
<dbReference type="PANTHER" id="PTHR32089:SF112">
    <property type="entry name" value="LYSOZYME-LIKE PROTEIN-RELATED"/>
    <property type="match status" value="1"/>
</dbReference>
<keyword evidence="3 7" id="KW-0472">Membrane</keyword>
<evidence type="ECO:0000313" key="11">
    <source>
        <dbReference type="Proteomes" id="UP000600565"/>
    </source>
</evidence>
<comment type="subcellular location">
    <subcellularLocation>
        <location evidence="1">Cell membrane</location>
    </subcellularLocation>
</comment>
<dbReference type="EMBL" id="JACSPW010000025">
    <property type="protein sequence ID" value="MBD8034877.1"/>
    <property type="molecule type" value="Genomic_DNA"/>
</dbReference>
<dbReference type="Gene3D" id="6.10.340.10">
    <property type="match status" value="1"/>
</dbReference>
<comment type="caution">
    <text evidence="10">The sequence shown here is derived from an EMBL/GenBank/DDBJ whole genome shotgun (WGS) entry which is preliminary data.</text>
</comment>
<keyword evidence="7" id="KW-1133">Transmembrane helix</keyword>
<evidence type="ECO:0000256" key="3">
    <source>
        <dbReference type="ARBA" id="ARBA00023136"/>
    </source>
</evidence>
<feature type="transmembrane region" description="Helical" evidence="7">
    <location>
        <begin position="166"/>
        <end position="189"/>
    </location>
</feature>
<sequence>MKLKQKLLMLALIPLLLAVCIIAYNISQLMSLNASTEEVVDSLVAVEELNSTVQSLQKSLSVYSINVSENNKHNIETDLARTEEVYKNLKDSFTTDRQQKISTRFEEKFANIAEASATSLQDTNVAEIKRQSQRTRGIVNDVIELKREVSANYTAMQQELGNKIKAITWISIIAAVVLLFLSVVSTLYFTNKIVNRIGRLTAGAKEIAAGNLNVELNATDTNDEVGELQVTFHQMTNNLRDIITHVSDSSDQVAASAEELMASADETMLGTELISTSIQNVSDAADKQKEMSGSSAAFAKDVLEEAKEIASQAGKATALSASTSEKIEKGSVYVENTVTQMNLIHSTVEETADSLTLLASRTKEIVNILKLVQDISDQTNLLALNAAIEAARAGEAGKGFAVVADEVKKLSEQTKQSVYDISRIAVEIETDTTKTVSSIQQVKNRVDAGISISHDTKATFEEILSIIGQVQNQVNQISTVSDSIHSKIESVSEQSLQMAKVSETTADNAVSVASASEEQLASMSEVNAAATSLARLAEQLQAIVAKFRT</sequence>
<evidence type="ECO:0000256" key="1">
    <source>
        <dbReference type="ARBA" id="ARBA00004236"/>
    </source>
</evidence>
<reference evidence="10 11" key="1">
    <citation type="submission" date="2020-08" db="EMBL/GenBank/DDBJ databases">
        <title>A Genomic Blueprint of the Chicken Gut Microbiome.</title>
        <authorList>
            <person name="Gilroy R."/>
            <person name="Ravi A."/>
            <person name="Getino M."/>
            <person name="Pursley I."/>
            <person name="Horton D.L."/>
            <person name="Alikhan N.-F."/>
            <person name="Baker D."/>
            <person name="Gharbi K."/>
            <person name="Hall N."/>
            <person name="Watson M."/>
            <person name="Adriaenssens E.M."/>
            <person name="Foster-Nyarko E."/>
            <person name="Jarju S."/>
            <person name="Secka A."/>
            <person name="Antonio M."/>
            <person name="Oren A."/>
            <person name="Chaudhuri R."/>
            <person name="La Ragione R.M."/>
            <person name="Hildebrand F."/>
            <person name="Pallen M.J."/>
        </authorList>
    </citation>
    <scope>NUCLEOTIDE SEQUENCE [LARGE SCALE GENOMIC DNA]</scope>
    <source>
        <strain evidence="10 11">Sa1YVA6</strain>
    </source>
</reference>
<dbReference type="SMART" id="SM00304">
    <property type="entry name" value="HAMP"/>
    <property type="match status" value="1"/>
</dbReference>
<comment type="similarity">
    <text evidence="5">Belongs to the methyl-accepting chemotaxis (MCP) protein family.</text>
</comment>
<dbReference type="InterPro" id="IPR004089">
    <property type="entry name" value="MCPsignal_dom"/>
</dbReference>
<dbReference type="PROSITE" id="PS50885">
    <property type="entry name" value="HAMP"/>
    <property type="match status" value="1"/>
</dbReference>
<accession>A0ABR8XSJ0</accession>
<protein>
    <submittedName>
        <fullName evidence="10">HAMP domain-containing protein</fullName>
    </submittedName>
</protein>
<evidence type="ECO:0000256" key="6">
    <source>
        <dbReference type="PROSITE-ProRule" id="PRU00284"/>
    </source>
</evidence>
<dbReference type="Pfam" id="PF00672">
    <property type="entry name" value="HAMP"/>
    <property type="match status" value="1"/>
</dbReference>
<dbReference type="SUPFAM" id="SSF58104">
    <property type="entry name" value="Methyl-accepting chemotaxis protein (MCP) signaling domain"/>
    <property type="match status" value="1"/>
</dbReference>
<evidence type="ECO:0000256" key="2">
    <source>
        <dbReference type="ARBA" id="ARBA00022475"/>
    </source>
</evidence>
<evidence type="ECO:0000259" key="9">
    <source>
        <dbReference type="PROSITE" id="PS50885"/>
    </source>
</evidence>
<keyword evidence="2" id="KW-1003">Cell membrane</keyword>
<dbReference type="InterPro" id="IPR003660">
    <property type="entry name" value="HAMP_dom"/>
</dbReference>
<dbReference type="PANTHER" id="PTHR32089">
    <property type="entry name" value="METHYL-ACCEPTING CHEMOTAXIS PROTEIN MCPB"/>
    <property type="match status" value="1"/>
</dbReference>
<keyword evidence="4 6" id="KW-0807">Transducer</keyword>
<evidence type="ECO:0000256" key="7">
    <source>
        <dbReference type="SAM" id="Phobius"/>
    </source>
</evidence>
<keyword evidence="11" id="KW-1185">Reference proteome</keyword>
<evidence type="ECO:0000256" key="5">
    <source>
        <dbReference type="ARBA" id="ARBA00029447"/>
    </source>
</evidence>